<dbReference type="AlphaFoldDB" id="A0A0L6U8P6"/>
<accession>A0A0L6U8P6</accession>
<protein>
    <submittedName>
        <fullName evidence="1">Uncharacterized protein</fullName>
    </submittedName>
</protein>
<evidence type="ECO:0000313" key="1">
    <source>
        <dbReference type="EMBL" id="KNZ44871.1"/>
    </source>
</evidence>
<reference evidence="1 2" key="1">
    <citation type="submission" date="2015-08" db="EMBL/GenBank/DDBJ databases">
        <title>Next Generation Sequencing and Analysis of the Genome of Puccinia sorghi L Schw, the Causal Agent of Maize Common Rust.</title>
        <authorList>
            <person name="Rochi L."/>
            <person name="Burguener G."/>
            <person name="Darino M."/>
            <person name="Turjanski A."/>
            <person name="Kreff E."/>
            <person name="Dieguez M.J."/>
            <person name="Sacco F."/>
        </authorList>
    </citation>
    <scope>NUCLEOTIDE SEQUENCE [LARGE SCALE GENOMIC DNA]</scope>
    <source>
        <strain evidence="1 2">RO10H11247</strain>
    </source>
</reference>
<dbReference type="OrthoDB" id="1624952at2759"/>
<dbReference type="EMBL" id="LAVV01014315">
    <property type="protein sequence ID" value="KNZ44871.1"/>
    <property type="molecule type" value="Genomic_DNA"/>
</dbReference>
<dbReference type="Proteomes" id="UP000037035">
    <property type="component" value="Unassembled WGS sequence"/>
</dbReference>
<organism evidence="1 2">
    <name type="scientific">Puccinia sorghi</name>
    <dbReference type="NCBI Taxonomy" id="27349"/>
    <lineage>
        <taxon>Eukaryota</taxon>
        <taxon>Fungi</taxon>
        <taxon>Dikarya</taxon>
        <taxon>Basidiomycota</taxon>
        <taxon>Pucciniomycotina</taxon>
        <taxon>Pucciniomycetes</taxon>
        <taxon>Pucciniales</taxon>
        <taxon>Pucciniaceae</taxon>
        <taxon>Puccinia</taxon>
    </lineage>
</organism>
<sequence>MDKLNVKYMDNSDNLIMRMHINAYLIHFPQTQKQWGGATIGLIMINCNHLQGNVELFNDYLRKTPLCLAFMFCRQFRMHIQLFKKMLQGMVNFDKYFLRQVAARGRWWTSGGGRDGRDRAAESG</sequence>
<evidence type="ECO:0000313" key="2">
    <source>
        <dbReference type="Proteomes" id="UP000037035"/>
    </source>
</evidence>
<dbReference type="VEuPathDB" id="FungiDB:VP01_873g4"/>
<name>A0A0L6U8P6_9BASI</name>
<proteinExistence type="predicted"/>
<gene>
    <name evidence="1" type="ORF">VP01_873g4</name>
</gene>
<comment type="caution">
    <text evidence="1">The sequence shown here is derived from an EMBL/GenBank/DDBJ whole genome shotgun (WGS) entry which is preliminary data.</text>
</comment>
<keyword evidence="2" id="KW-1185">Reference proteome</keyword>